<keyword evidence="3" id="KW-1185">Reference proteome</keyword>
<sequence>MFALKNNGEEERTRFRKRQELEEGVFGLGVHRFPVNLLKSSPRLSQARATPGKATSAPPSSAQLSVMTTGLLISGLRPSTGGGTRNGGRRHSATMSAANRGRQLSRLIRRHLDYQ</sequence>
<evidence type="ECO:0000313" key="2">
    <source>
        <dbReference type="EMBL" id="KAK6727909.1"/>
    </source>
</evidence>
<feature type="compositionally biased region" description="Polar residues" evidence="1">
    <location>
        <begin position="57"/>
        <end position="68"/>
    </location>
</feature>
<comment type="caution">
    <text evidence="2">The sequence shown here is derived from an EMBL/GenBank/DDBJ whole genome shotgun (WGS) entry which is preliminary data.</text>
</comment>
<reference evidence="2 3" key="1">
    <citation type="submission" date="2023-08" db="EMBL/GenBank/DDBJ databases">
        <title>A Necator americanus chromosomal reference genome.</title>
        <authorList>
            <person name="Ilik V."/>
            <person name="Petrzelkova K.J."/>
            <person name="Pardy F."/>
            <person name="Fuh T."/>
            <person name="Niatou-Singa F.S."/>
            <person name="Gouil Q."/>
            <person name="Baker L."/>
            <person name="Ritchie M.E."/>
            <person name="Jex A.R."/>
            <person name="Gazzola D."/>
            <person name="Li H."/>
            <person name="Toshio Fujiwara R."/>
            <person name="Zhan B."/>
            <person name="Aroian R.V."/>
            <person name="Pafco B."/>
            <person name="Schwarz E.M."/>
        </authorList>
    </citation>
    <scope>NUCLEOTIDE SEQUENCE [LARGE SCALE GENOMIC DNA]</scope>
    <source>
        <strain evidence="2 3">Aroian</strain>
        <tissue evidence="2">Whole animal</tissue>
    </source>
</reference>
<evidence type="ECO:0000256" key="1">
    <source>
        <dbReference type="SAM" id="MobiDB-lite"/>
    </source>
</evidence>
<gene>
    <name evidence="2" type="primary">Necator_chrI.g1651</name>
    <name evidence="2" type="ORF">RB195_005525</name>
</gene>
<dbReference type="EMBL" id="JAVFWL010000001">
    <property type="protein sequence ID" value="KAK6727909.1"/>
    <property type="molecule type" value="Genomic_DNA"/>
</dbReference>
<organism evidence="2 3">
    <name type="scientific">Necator americanus</name>
    <name type="common">Human hookworm</name>
    <dbReference type="NCBI Taxonomy" id="51031"/>
    <lineage>
        <taxon>Eukaryota</taxon>
        <taxon>Metazoa</taxon>
        <taxon>Ecdysozoa</taxon>
        <taxon>Nematoda</taxon>
        <taxon>Chromadorea</taxon>
        <taxon>Rhabditida</taxon>
        <taxon>Rhabditina</taxon>
        <taxon>Rhabditomorpha</taxon>
        <taxon>Strongyloidea</taxon>
        <taxon>Ancylostomatidae</taxon>
        <taxon>Bunostominae</taxon>
        <taxon>Necator</taxon>
    </lineage>
</organism>
<evidence type="ECO:0000313" key="3">
    <source>
        <dbReference type="Proteomes" id="UP001303046"/>
    </source>
</evidence>
<proteinExistence type="predicted"/>
<name>A0ABR1BNA6_NECAM</name>
<accession>A0ABR1BNA6</accession>
<protein>
    <submittedName>
        <fullName evidence="2">Uncharacterized protein</fullName>
    </submittedName>
</protein>
<dbReference type="Proteomes" id="UP001303046">
    <property type="component" value="Unassembled WGS sequence"/>
</dbReference>
<feature type="region of interest" description="Disordered" evidence="1">
    <location>
        <begin position="40"/>
        <end position="106"/>
    </location>
</feature>